<dbReference type="GO" id="GO:0000287">
    <property type="term" value="F:magnesium ion binding"/>
    <property type="evidence" value="ECO:0007669"/>
    <property type="project" value="InterPro"/>
</dbReference>
<protein>
    <submittedName>
        <fullName evidence="3">Restriction endonuclease</fullName>
    </submittedName>
</protein>
<evidence type="ECO:0000313" key="4">
    <source>
        <dbReference type="Proteomes" id="UP000823897"/>
    </source>
</evidence>
<accession>A0A9D2U204</accession>
<gene>
    <name evidence="3" type="ORF">H9911_08990</name>
</gene>
<keyword evidence="3" id="KW-0255">Endonuclease</keyword>
<proteinExistence type="predicted"/>
<evidence type="ECO:0000259" key="2">
    <source>
        <dbReference type="Pfam" id="PF17728"/>
    </source>
</evidence>
<evidence type="ECO:0000313" key="3">
    <source>
        <dbReference type="EMBL" id="HJD34660.1"/>
    </source>
</evidence>
<dbReference type="Pfam" id="PF06616">
    <property type="entry name" value="BsuBI_PstI_RE"/>
    <property type="match status" value="1"/>
</dbReference>
<dbReference type="AlphaFoldDB" id="A0A9D2U204"/>
<dbReference type="InterPro" id="IPR009528">
    <property type="entry name" value="Restrct_endonuc_II_BsuBI_C"/>
</dbReference>
<dbReference type="GO" id="GO:0009307">
    <property type="term" value="P:DNA restriction-modification system"/>
    <property type="evidence" value="ECO:0007669"/>
    <property type="project" value="InterPro"/>
</dbReference>
<dbReference type="InterPro" id="IPR041963">
    <property type="entry name" value="BsuBI/PstI_C_sf"/>
</dbReference>
<organism evidence="3 4">
    <name type="scientific">Candidatus Mediterraneibacter tabaqchaliae</name>
    <dbReference type="NCBI Taxonomy" id="2838689"/>
    <lineage>
        <taxon>Bacteria</taxon>
        <taxon>Bacillati</taxon>
        <taxon>Bacillota</taxon>
        <taxon>Clostridia</taxon>
        <taxon>Lachnospirales</taxon>
        <taxon>Lachnospiraceae</taxon>
        <taxon>Mediterraneibacter</taxon>
    </lineage>
</organism>
<evidence type="ECO:0000259" key="1">
    <source>
        <dbReference type="Pfam" id="PF06616"/>
    </source>
</evidence>
<feature type="domain" description="BsuBI/PstI restriction endonuclease HTH" evidence="2">
    <location>
        <begin position="1"/>
        <end position="135"/>
    </location>
</feature>
<dbReference type="Proteomes" id="UP000823897">
    <property type="component" value="Unassembled WGS sequence"/>
</dbReference>
<name>A0A9D2U204_9FIRM</name>
<dbReference type="GO" id="GO:0003677">
    <property type="term" value="F:DNA binding"/>
    <property type="evidence" value="ECO:0007669"/>
    <property type="project" value="InterPro"/>
</dbReference>
<feature type="domain" description="BsuBI/PstI restriction endonuclease" evidence="1">
    <location>
        <begin position="148"/>
        <end position="298"/>
    </location>
</feature>
<comment type="caution">
    <text evidence="3">The sequence shown here is derived from an EMBL/GenBank/DDBJ whole genome shotgun (WGS) entry which is preliminary data.</text>
</comment>
<keyword evidence="3" id="KW-0540">Nuclease</keyword>
<dbReference type="GO" id="GO:0009036">
    <property type="term" value="F:type II site-specific deoxyribonuclease activity"/>
    <property type="evidence" value="ECO:0007669"/>
    <property type="project" value="InterPro"/>
</dbReference>
<dbReference type="Gene3D" id="1.10.10.1820">
    <property type="entry name" value="BsuBI/PstI restriction endonuclease-like"/>
    <property type="match status" value="1"/>
</dbReference>
<dbReference type="Pfam" id="PF17728">
    <property type="entry name" value="BsuBI_PstI_RE_N"/>
    <property type="match status" value="1"/>
</dbReference>
<dbReference type="EMBL" id="DWUV01000171">
    <property type="protein sequence ID" value="HJD34660.1"/>
    <property type="molecule type" value="Genomic_DNA"/>
</dbReference>
<dbReference type="InterPro" id="IPR041962">
    <property type="entry name" value="BsuBI/PstI_N_sf"/>
</dbReference>
<reference evidence="3" key="1">
    <citation type="journal article" date="2021" name="PeerJ">
        <title>Extensive microbial diversity within the chicken gut microbiome revealed by metagenomics and culture.</title>
        <authorList>
            <person name="Gilroy R."/>
            <person name="Ravi A."/>
            <person name="Getino M."/>
            <person name="Pursley I."/>
            <person name="Horton D.L."/>
            <person name="Alikhan N.F."/>
            <person name="Baker D."/>
            <person name="Gharbi K."/>
            <person name="Hall N."/>
            <person name="Watson M."/>
            <person name="Adriaenssens E.M."/>
            <person name="Foster-Nyarko E."/>
            <person name="Jarju S."/>
            <person name="Secka A."/>
            <person name="Antonio M."/>
            <person name="Oren A."/>
            <person name="Chaudhuri R.R."/>
            <person name="La Ragione R."/>
            <person name="Hildebrand F."/>
            <person name="Pallen M.J."/>
        </authorList>
    </citation>
    <scope>NUCLEOTIDE SEQUENCE</scope>
    <source>
        <strain evidence="3">ChiGjej3B3-11674</strain>
    </source>
</reference>
<reference evidence="3" key="2">
    <citation type="submission" date="2021-04" db="EMBL/GenBank/DDBJ databases">
        <authorList>
            <person name="Gilroy R."/>
        </authorList>
    </citation>
    <scope>NUCLEOTIDE SEQUENCE</scope>
    <source>
        <strain evidence="3">ChiGjej3B3-11674</strain>
    </source>
</reference>
<keyword evidence="3" id="KW-0378">Hydrolase</keyword>
<dbReference type="Gene3D" id="3.40.1350.80">
    <property type="match status" value="1"/>
</dbReference>
<sequence>MDKIEETRDFLDHIGMPKAQQADICCYVILAMAGIKPDMQWKEATNEWIRIHDIIQFANSYYGTTYAENSRETFRKQALHHFRTAALVEDNGKATNSPNYRYRLTKETFQLLRVRDTMEWEVSLRRFQHYHPSLVETYASKRKMIMMPVKINGQDFSFSPGKHNELQKAIIEEFAPRFAPDSECLYVGDTIEKDLVKNVEKLTKLGFEITLHDKMPDVVLYREDKDWLYFVESVTSVGPMDPKRILEITEMTKDVTAGKIFVTAFPDFKAYKKFSEKLAWETEVWIAEMPEHMIHLDGDKFLGPR</sequence>
<dbReference type="InterPro" id="IPR041454">
    <property type="entry name" value="BsuBI/PstI_N"/>
</dbReference>